<dbReference type="RefSeq" id="WP_278006627.1">
    <property type="nucleotide sequence ID" value="NZ_JARSBN010000010.1"/>
</dbReference>
<dbReference type="Pfam" id="PF16250">
    <property type="entry name" value="DUF4907"/>
    <property type="match status" value="1"/>
</dbReference>
<evidence type="ECO:0000313" key="2">
    <source>
        <dbReference type="EMBL" id="MDG4717204.1"/>
    </source>
</evidence>
<keyword evidence="3" id="KW-1185">Reference proteome</keyword>
<keyword evidence="1" id="KW-1133">Transmembrane helix</keyword>
<sequence>MRKNNKNDIGFFITLGFIVLVFSIGFMLSNPQPSKAKDNNVSYSIEVLKEDGNWLYKIFKNDILYIKQDYLPAVHGKQRFASKKDAKQVAQLVVQKLQRQKIPLITKEELITNKIAFQPL</sequence>
<dbReference type="Proteomes" id="UP001529085">
    <property type="component" value="Unassembled WGS sequence"/>
</dbReference>
<evidence type="ECO:0000256" key="1">
    <source>
        <dbReference type="SAM" id="Phobius"/>
    </source>
</evidence>
<protein>
    <submittedName>
        <fullName evidence="2">DUF4907 domain-containing protein</fullName>
    </submittedName>
</protein>
<comment type="caution">
    <text evidence="2">The sequence shown here is derived from an EMBL/GenBank/DDBJ whole genome shotgun (WGS) entry which is preliminary data.</text>
</comment>
<keyword evidence="1" id="KW-0812">Transmembrane</keyword>
<feature type="transmembrane region" description="Helical" evidence="1">
    <location>
        <begin position="9"/>
        <end position="28"/>
    </location>
</feature>
<name>A0ABT6G580_9FLAO</name>
<proteinExistence type="predicted"/>
<evidence type="ECO:0000313" key="3">
    <source>
        <dbReference type="Proteomes" id="UP001529085"/>
    </source>
</evidence>
<dbReference type="EMBL" id="JARSBN010000010">
    <property type="protein sequence ID" value="MDG4717204.1"/>
    <property type="molecule type" value="Genomic_DNA"/>
</dbReference>
<organism evidence="2 3">
    <name type="scientific">Winogradskyella marincola</name>
    <dbReference type="NCBI Taxonomy" id="3037795"/>
    <lineage>
        <taxon>Bacteria</taxon>
        <taxon>Pseudomonadati</taxon>
        <taxon>Bacteroidota</taxon>
        <taxon>Flavobacteriia</taxon>
        <taxon>Flavobacteriales</taxon>
        <taxon>Flavobacteriaceae</taxon>
        <taxon>Winogradskyella</taxon>
    </lineage>
</organism>
<reference evidence="2 3" key="1">
    <citation type="submission" date="2023-03" db="EMBL/GenBank/DDBJ databases">
        <title>Strain YYF002 represents a novel species in the genus Winogradskyella isolated from seawater.</title>
        <authorList>
            <person name="Fu Z.-Y."/>
        </authorList>
    </citation>
    <scope>NUCLEOTIDE SEQUENCE [LARGE SCALE GENOMIC DNA]</scope>
    <source>
        <strain evidence="2 3">YYF002</strain>
    </source>
</reference>
<keyword evidence="1" id="KW-0472">Membrane</keyword>
<accession>A0ABT6G580</accession>
<gene>
    <name evidence="2" type="ORF">P7122_15055</name>
</gene>
<dbReference type="InterPro" id="IPR032593">
    <property type="entry name" value="DUF4907"/>
</dbReference>